<evidence type="ECO:0000313" key="3">
    <source>
        <dbReference type="Proteomes" id="UP001221757"/>
    </source>
</evidence>
<protein>
    <submittedName>
        <fullName evidence="2">CHAT domain-containing protein</fullName>
    </submittedName>
</protein>
<dbReference type="Gene3D" id="1.25.40.10">
    <property type="entry name" value="Tetratricopeptide repeat domain"/>
    <property type="match status" value="1"/>
</dbReference>
<evidence type="ECO:0000313" key="2">
    <source>
        <dbReference type="EMBL" id="KAJ7700840.1"/>
    </source>
</evidence>
<accession>A0AAD7GLN8</accession>
<comment type="caution">
    <text evidence="2">The sequence shown here is derived from an EMBL/GenBank/DDBJ whole genome shotgun (WGS) entry which is preliminary data.</text>
</comment>
<dbReference type="InterPro" id="IPR024983">
    <property type="entry name" value="CHAT_dom"/>
</dbReference>
<dbReference type="AlphaFoldDB" id="A0AAD7GLN8"/>
<keyword evidence="3" id="KW-1185">Reference proteome</keyword>
<organism evidence="2 3">
    <name type="scientific">Mycena rosella</name>
    <name type="common">Pink bonnet</name>
    <name type="synonym">Agaricus rosellus</name>
    <dbReference type="NCBI Taxonomy" id="1033263"/>
    <lineage>
        <taxon>Eukaryota</taxon>
        <taxon>Fungi</taxon>
        <taxon>Dikarya</taxon>
        <taxon>Basidiomycota</taxon>
        <taxon>Agaricomycotina</taxon>
        <taxon>Agaricomycetes</taxon>
        <taxon>Agaricomycetidae</taxon>
        <taxon>Agaricales</taxon>
        <taxon>Marasmiineae</taxon>
        <taxon>Mycenaceae</taxon>
        <taxon>Mycena</taxon>
    </lineage>
</organism>
<dbReference type="InterPro" id="IPR011990">
    <property type="entry name" value="TPR-like_helical_dom_sf"/>
</dbReference>
<dbReference type="EMBL" id="JARKIE010000019">
    <property type="protein sequence ID" value="KAJ7700840.1"/>
    <property type="molecule type" value="Genomic_DNA"/>
</dbReference>
<proteinExistence type="predicted"/>
<dbReference type="Pfam" id="PF12770">
    <property type="entry name" value="CHAT"/>
    <property type="match status" value="1"/>
</dbReference>
<gene>
    <name evidence="2" type="ORF">B0H17DRAFT_1176701</name>
</gene>
<sequence length="1086" mass="122088">MSGSDLDALESPVASPGDILKFHVVDTAMISLRESKASLREFEQSTSPSSRQHHLKSALSCMSLVVDSYNELAKDSSFGNGPTISNDATFVTNAHDFVVNGLAFFRCSQESHYFNDNSSAMLQHRHTVSHFVKAVNTLLQIVTPLGLDPDCSDIMSLKYLGHVLSEYFKPLTGQVPIFEELQVGQDYINKGDVDKAHSHFTRLANSCPHELYPHPDRFRVLDYLGYTLGECFKRDRARKKPSPAYVRHREGDIHSGDRHYAEGYLKSAITHLRSACGLQANLTYCRSLGRAYLQLLDTALRWLEPVRSDASFGEYDRAIVEFDLSWAYSELYEMESNITHITKAEHDLEEAIEASQKCFSLLSKGSYQWPIQQSRVASLLLTRFGVLRHPEDLKEALDLHSQASSRRREIADIYQPKMLLEYARALHAQWQTRTSIDGNVPSPEQIISITNKVFDHCSAINHPDRITAQINLSEYLCDAYSGLKQDQTLADAENHLNLVTQNSPDMHPLHAHRLRNMAIISFHKKAHDLAFDYFSQATDHQSAAKRERFRICMAWSTQVHFGSLYDSDEVEGGVQLLYPDVGLQWEFLRLEQDGFASYAATLAINEGNVKLAVEILEHGRNLIWSAMGRNRTSLDELQESDPILFEKLQKNASNVEYLALSMSGSAVIDDHIRRRDEYLKEQKDLLSQVRSLPGHHGFGRRVRFEDLRKAADEGAVIIVNTSSHSTMSHAIIVHASADPVAIPLPRLGPKDVENLVGDLEKAQESASMVQKYTYEASKCTDMERPAIEAKVVESENAASGAFKAILLRLWDDLVHPVEEHLGPAASDFNYPSRIWWCVTGELCALPVHAAAMCANLSNLKSTPYYLASYTSSLTALITARQSSSHRGELDGQKILPSLLLIGGSLRDDEPDGESCVEIEFKRIKRFIASTEEIDFSSHDDVINSLPRHPWVHFACHGGQDMGSPFNSCLYRFSNIKLTLLDIMQARLSNAELAVLSACRTATDYLSRTPDETLHVARGLQFCGYKSAVGTLWEVMDEEDELSIPKILVPRCLAISINVPRKNLTRRLEINMSTPGRPFSFARRFKR</sequence>
<evidence type="ECO:0000259" key="1">
    <source>
        <dbReference type="Pfam" id="PF12770"/>
    </source>
</evidence>
<name>A0AAD7GLN8_MYCRO</name>
<reference evidence="2" key="1">
    <citation type="submission" date="2023-03" db="EMBL/GenBank/DDBJ databases">
        <title>Massive genome expansion in bonnet fungi (Mycena s.s.) driven by repeated elements and novel gene families across ecological guilds.</title>
        <authorList>
            <consortium name="Lawrence Berkeley National Laboratory"/>
            <person name="Harder C.B."/>
            <person name="Miyauchi S."/>
            <person name="Viragh M."/>
            <person name="Kuo A."/>
            <person name="Thoen E."/>
            <person name="Andreopoulos B."/>
            <person name="Lu D."/>
            <person name="Skrede I."/>
            <person name="Drula E."/>
            <person name="Henrissat B."/>
            <person name="Morin E."/>
            <person name="Kohler A."/>
            <person name="Barry K."/>
            <person name="LaButti K."/>
            <person name="Morin E."/>
            <person name="Salamov A."/>
            <person name="Lipzen A."/>
            <person name="Mereny Z."/>
            <person name="Hegedus B."/>
            <person name="Baldrian P."/>
            <person name="Stursova M."/>
            <person name="Weitz H."/>
            <person name="Taylor A."/>
            <person name="Grigoriev I.V."/>
            <person name="Nagy L.G."/>
            <person name="Martin F."/>
            <person name="Kauserud H."/>
        </authorList>
    </citation>
    <scope>NUCLEOTIDE SEQUENCE</scope>
    <source>
        <strain evidence="2">CBHHK067</strain>
    </source>
</reference>
<dbReference type="Proteomes" id="UP001221757">
    <property type="component" value="Unassembled WGS sequence"/>
</dbReference>
<feature type="domain" description="CHAT" evidence="1">
    <location>
        <begin position="806"/>
        <end position="1037"/>
    </location>
</feature>